<dbReference type="GO" id="GO:0046890">
    <property type="term" value="P:regulation of lipid biosynthetic process"/>
    <property type="evidence" value="ECO:0007669"/>
    <property type="project" value="UniProtKB-UniRule"/>
</dbReference>
<keyword evidence="4" id="KW-1133">Transmembrane helix</keyword>
<dbReference type="GO" id="GO:0005506">
    <property type="term" value="F:iron ion binding"/>
    <property type="evidence" value="ECO:0007669"/>
    <property type="project" value="UniProtKB-UniRule"/>
</dbReference>
<accession>A0A432VYJ2</accession>
<proteinExistence type="inferred from homology"/>
<dbReference type="NCBIfam" id="NF008753">
    <property type="entry name" value="PRK11788.1-1"/>
    <property type="match status" value="1"/>
</dbReference>
<feature type="binding site" evidence="4">
    <location>
        <position position="370"/>
    </location>
    <ligand>
        <name>Fe cation</name>
        <dbReference type="ChEBI" id="CHEBI:24875"/>
    </ligand>
</feature>
<feature type="topological domain" description="Cytoplasmic" evidence="4">
    <location>
        <begin position="21"/>
        <end position="385"/>
    </location>
</feature>
<keyword evidence="4" id="KW-1003">Cell membrane</keyword>
<dbReference type="Gene3D" id="1.25.40.10">
    <property type="entry name" value="Tetratricopeptide repeat domain"/>
    <property type="match status" value="1"/>
</dbReference>
<evidence type="ECO:0000256" key="4">
    <source>
        <dbReference type="HAMAP-Rule" id="MF_00994"/>
    </source>
</evidence>
<feature type="binding site" evidence="4">
    <location>
        <position position="367"/>
    </location>
    <ligand>
        <name>Fe cation</name>
        <dbReference type="ChEBI" id="CHEBI:24875"/>
    </ligand>
</feature>
<evidence type="ECO:0000313" key="7">
    <source>
        <dbReference type="Proteomes" id="UP000288212"/>
    </source>
</evidence>
<reference evidence="6 7" key="1">
    <citation type="journal article" date="2011" name="Front. Microbiol.">
        <title>Genomic signatures of strain selection and enhancement in Bacillus atrophaeus var. globigii, a historical biowarfare simulant.</title>
        <authorList>
            <person name="Gibbons H.S."/>
            <person name="Broomall S.M."/>
            <person name="McNew L.A."/>
            <person name="Daligault H."/>
            <person name="Chapman C."/>
            <person name="Bruce D."/>
            <person name="Karavis M."/>
            <person name="Krepps M."/>
            <person name="McGregor P.A."/>
            <person name="Hong C."/>
            <person name="Park K.H."/>
            <person name="Akmal A."/>
            <person name="Feldman A."/>
            <person name="Lin J.S."/>
            <person name="Chang W.E."/>
            <person name="Higgs B.W."/>
            <person name="Demirev P."/>
            <person name="Lindquist J."/>
            <person name="Liem A."/>
            <person name="Fochler E."/>
            <person name="Read T.D."/>
            <person name="Tapia R."/>
            <person name="Johnson S."/>
            <person name="Bishop-Lilly K.A."/>
            <person name="Detter C."/>
            <person name="Han C."/>
            <person name="Sozhamannan S."/>
            <person name="Rosenzweig C.N."/>
            <person name="Skowronski E.W."/>
        </authorList>
    </citation>
    <scope>NUCLEOTIDE SEQUENCE [LARGE SCALE GENOMIC DNA]</scope>
    <source>
        <strain evidence="6 7">AK5</strain>
    </source>
</reference>
<dbReference type="HAMAP" id="MF_00994">
    <property type="entry name" value="LPS_assembly_LapB"/>
    <property type="match status" value="1"/>
</dbReference>
<dbReference type="AlphaFoldDB" id="A0A432VYJ2"/>
<evidence type="ECO:0000259" key="5">
    <source>
        <dbReference type="Pfam" id="PF18073"/>
    </source>
</evidence>
<dbReference type="GO" id="GO:0008653">
    <property type="term" value="P:lipopolysaccharide metabolic process"/>
    <property type="evidence" value="ECO:0007669"/>
    <property type="project" value="InterPro"/>
</dbReference>
<comment type="function">
    <text evidence="4">Modulates cellular lipopolysaccharide (LPS) levels by regulating LpxC, which is involved in lipid A biosynthesis. May act by modulating the proteolytic activity of FtsH towards LpxC. May also coordinate assembly of proteins involved in LPS synthesis at the plasma membrane.</text>
</comment>
<keyword evidence="2 4" id="KW-0677">Repeat</keyword>
<dbReference type="EMBL" id="PIPI01000001">
    <property type="protein sequence ID" value="RUO21723.1"/>
    <property type="molecule type" value="Genomic_DNA"/>
</dbReference>
<comment type="similarity">
    <text evidence="4">Belongs to the LapB family.</text>
</comment>
<dbReference type="RefSeq" id="WP_126790815.1">
    <property type="nucleotide sequence ID" value="NZ_PIPI01000001.1"/>
</dbReference>
<comment type="subcellular location">
    <subcellularLocation>
        <location evidence="4">Cell inner membrane</location>
        <topology evidence="4">Single-pass membrane protein</topology>
        <orientation evidence="4">Cytoplasmic side</orientation>
    </subcellularLocation>
</comment>
<dbReference type="PANTHER" id="PTHR45586:SF1">
    <property type="entry name" value="LIPOPOLYSACCHARIDE ASSEMBLY PROTEIN B"/>
    <property type="match status" value="1"/>
</dbReference>
<dbReference type="Pfam" id="PF18073">
    <property type="entry name" value="Zn_ribbon_LapB"/>
    <property type="match status" value="1"/>
</dbReference>
<dbReference type="OrthoDB" id="507476at2"/>
<keyword evidence="1 4" id="KW-0479">Metal-binding</keyword>
<keyword evidence="7" id="KW-1185">Reference proteome</keyword>
<name>A0A432VYJ2_9GAMM</name>
<dbReference type="GO" id="GO:0009898">
    <property type="term" value="C:cytoplasmic side of plasma membrane"/>
    <property type="evidence" value="ECO:0007669"/>
    <property type="project" value="UniProtKB-UniRule"/>
</dbReference>
<keyword evidence="4" id="KW-0812">Transmembrane</keyword>
<dbReference type="SUPFAM" id="SSF48452">
    <property type="entry name" value="TPR-like"/>
    <property type="match status" value="1"/>
</dbReference>
<comment type="caution">
    <text evidence="6">The sequence shown here is derived from an EMBL/GenBank/DDBJ whole genome shotgun (WGS) entry which is preliminary data.</text>
</comment>
<evidence type="ECO:0000256" key="1">
    <source>
        <dbReference type="ARBA" id="ARBA00022723"/>
    </source>
</evidence>
<evidence type="ECO:0000313" key="6">
    <source>
        <dbReference type="EMBL" id="RUO21723.1"/>
    </source>
</evidence>
<sequence>MLELLFLLLPIAAAYGWFMGRNSVRVEQRKEQEEFSKNYVTGINLLLSEQSDKAVDLFIDMLDIDSETIETHWTLGKLFRRRGEVERAIRIHQNLISRPALSEQERQHAMYELGQDYLSAGLYDRAEQMFSELQEHSNYQNESLMSLLALYEATHEWDKAIRVALKLRRKDKQIEATIAQFYCELADLQDDPALTLKHYQKALKHDDMCVRARLALARWWLGHSKAQRAIDYLLPVTEKSPDFIPEVLPLLQEAYSQADDEQGFTAVLHDIVLSHPCATAVVMLADIIAKRNDLAAAEQFMLAALQKNPTMKAFHKLIRFHVVSADEGRARDSLKLLGDMVSEQLKQRSRYRCRHCGFSGQTLYWHCPSCKTWGSIKPTRGLDGE</sequence>
<dbReference type="InterPro" id="IPR041166">
    <property type="entry name" value="Rubredoxin_2"/>
</dbReference>
<protein>
    <recommendedName>
        <fullName evidence="4">Lipopolysaccharide assembly protein B</fullName>
    </recommendedName>
</protein>
<dbReference type="InterPro" id="IPR011990">
    <property type="entry name" value="TPR-like_helical_dom_sf"/>
</dbReference>
<dbReference type="NCBIfam" id="NF008756">
    <property type="entry name" value="PRK11788.1-4"/>
    <property type="match status" value="1"/>
</dbReference>
<keyword evidence="4" id="KW-0472">Membrane</keyword>
<gene>
    <name evidence="4" type="primary">lapB</name>
    <name evidence="6" type="ORF">CWE06_02405</name>
</gene>
<feature type="binding site" evidence="4">
    <location>
        <position position="356"/>
    </location>
    <ligand>
        <name>Fe cation</name>
        <dbReference type="ChEBI" id="CHEBI:24875"/>
    </ligand>
</feature>
<keyword evidence="4" id="KW-0408">Iron</keyword>
<keyword evidence="3 4" id="KW-0802">TPR repeat</keyword>
<evidence type="ECO:0000256" key="3">
    <source>
        <dbReference type="ARBA" id="ARBA00022803"/>
    </source>
</evidence>
<feature type="binding site" evidence="4">
    <location>
        <position position="353"/>
    </location>
    <ligand>
        <name>Fe cation</name>
        <dbReference type="ChEBI" id="CHEBI:24875"/>
    </ligand>
</feature>
<dbReference type="Pfam" id="PF13432">
    <property type="entry name" value="TPR_16"/>
    <property type="match status" value="2"/>
</dbReference>
<dbReference type="NCBIfam" id="NF008757">
    <property type="entry name" value="PRK11788.1-5"/>
    <property type="match status" value="1"/>
</dbReference>
<dbReference type="InterPro" id="IPR030865">
    <property type="entry name" value="LapB"/>
</dbReference>
<organism evidence="6 7">
    <name type="scientific">Aliidiomarina haloalkalitolerans</name>
    <dbReference type="NCBI Taxonomy" id="859059"/>
    <lineage>
        <taxon>Bacteria</taxon>
        <taxon>Pseudomonadati</taxon>
        <taxon>Pseudomonadota</taxon>
        <taxon>Gammaproteobacteria</taxon>
        <taxon>Alteromonadales</taxon>
        <taxon>Idiomarinaceae</taxon>
        <taxon>Aliidiomarina</taxon>
    </lineage>
</organism>
<dbReference type="Proteomes" id="UP000288212">
    <property type="component" value="Unassembled WGS sequence"/>
</dbReference>
<dbReference type="PANTHER" id="PTHR45586">
    <property type="entry name" value="TPR REPEAT-CONTAINING PROTEIN PA4667"/>
    <property type="match status" value="1"/>
</dbReference>
<evidence type="ECO:0000256" key="2">
    <source>
        <dbReference type="ARBA" id="ARBA00022737"/>
    </source>
</evidence>
<keyword evidence="4" id="KW-0997">Cell inner membrane</keyword>
<dbReference type="InterPro" id="IPR051012">
    <property type="entry name" value="CellSynth/LPSAsmb/PSIAsmb"/>
</dbReference>
<feature type="domain" description="LapB rubredoxin metal binding" evidence="5">
    <location>
        <begin position="351"/>
        <end position="378"/>
    </location>
</feature>